<name>A0A1J1IR84_9DIPT</name>
<evidence type="ECO:0000313" key="2">
    <source>
        <dbReference type="Proteomes" id="UP000183832"/>
    </source>
</evidence>
<dbReference type="AlphaFoldDB" id="A0A1J1IR84"/>
<dbReference type="Proteomes" id="UP000183832">
    <property type="component" value="Unassembled WGS sequence"/>
</dbReference>
<keyword evidence="2" id="KW-1185">Reference proteome</keyword>
<reference evidence="1 2" key="1">
    <citation type="submission" date="2015-04" db="EMBL/GenBank/DDBJ databases">
        <authorList>
            <person name="Syromyatnikov M.Y."/>
            <person name="Popov V.N."/>
        </authorList>
    </citation>
    <scope>NUCLEOTIDE SEQUENCE [LARGE SCALE GENOMIC DNA]</scope>
</reference>
<gene>
    <name evidence="1" type="ORF">CLUMA_CG016072</name>
</gene>
<proteinExistence type="predicted"/>
<dbReference type="EMBL" id="CVRI01000058">
    <property type="protein sequence ID" value="CRL02739.1"/>
    <property type="molecule type" value="Genomic_DNA"/>
</dbReference>
<sequence length="82" mass="9452">MDELVDIDGLLRHPESFQYDEAQPNGNLKLYYASEKLLPLTSVDIAEDTFDRAHPLLQDFISHKNMKRCFGFVDLHKSVKAD</sequence>
<accession>A0A1J1IR84</accession>
<protein>
    <submittedName>
        <fullName evidence="1">CLUMA_CG016072, isoform A</fullName>
    </submittedName>
</protein>
<evidence type="ECO:0000313" key="1">
    <source>
        <dbReference type="EMBL" id="CRL02739.1"/>
    </source>
</evidence>
<organism evidence="1 2">
    <name type="scientific">Clunio marinus</name>
    <dbReference type="NCBI Taxonomy" id="568069"/>
    <lineage>
        <taxon>Eukaryota</taxon>
        <taxon>Metazoa</taxon>
        <taxon>Ecdysozoa</taxon>
        <taxon>Arthropoda</taxon>
        <taxon>Hexapoda</taxon>
        <taxon>Insecta</taxon>
        <taxon>Pterygota</taxon>
        <taxon>Neoptera</taxon>
        <taxon>Endopterygota</taxon>
        <taxon>Diptera</taxon>
        <taxon>Nematocera</taxon>
        <taxon>Chironomoidea</taxon>
        <taxon>Chironomidae</taxon>
        <taxon>Clunio</taxon>
    </lineage>
</organism>